<feature type="domain" description="Glycosyl hydrolase family 30 TIM-barrel" evidence="4">
    <location>
        <begin position="2"/>
        <end position="82"/>
    </location>
</feature>
<dbReference type="Gene3D" id="3.20.20.80">
    <property type="entry name" value="Glycosidases"/>
    <property type="match status" value="1"/>
</dbReference>
<keyword evidence="3" id="KW-0326">Glycosidase</keyword>
<sequence length="270" mass="30826">MIHDDSRLTLPHVVPLMLNDEDALEYIDGVAEHWYRDSEVPIEAFDLAKSDKKEIFLLSTESCMYGYSILDEKSRYPSLEQLQNKVVYSCGKRYDSIPLLPIVFEILTDKSTSKRIYPSLSKISFSAQSQYFPFHLVLGARKVKVAEKKIWGGAFDFSSPPLKALKFLYTIVNIFVMDAVDFLFFLSRTPDALAPFLSIALSGLIHYFESALQLLKTLLSLEVDVVLLENKWIALFQKKPSATLLSLKRTVSFNANNFLMNRTLFGRNDL</sequence>
<comment type="caution">
    <text evidence="5">The sequence shown here is derived from an EMBL/GenBank/DDBJ whole genome shotgun (WGS) entry which is preliminary data.</text>
</comment>
<evidence type="ECO:0000256" key="3">
    <source>
        <dbReference type="RuleBase" id="RU361188"/>
    </source>
</evidence>
<gene>
    <name evidence="5" type="ORF">NQ317_002512</name>
</gene>
<dbReference type="PANTHER" id="PTHR11069">
    <property type="entry name" value="GLUCOSYLCERAMIDASE"/>
    <property type="match status" value="1"/>
</dbReference>
<evidence type="ECO:0000313" key="5">
    <source>
        <dbReference type="EMBL" id="KAJ8974329.1"/>
    </source>
</evidence>
<evidence type="ECO:0000256" key="2">
    <source>
        <dbReference type="ARBA" id="ARBA00022801"/>
    </source>
</evidence>
<comment type="catalytic activity">
    <reaction evidence="3">
        <text>a beta-D-glucosyl-(1&lt;-&gt;1')-N-acylsphing-4-enine + H2O = an N-acylsphing-4-enine + D-glucose</text>
        <dbReference type="Rhea" id="RHEA:13269"/>
        <dbReference type="ChEBI" id="CHEBI:4167"/>
        <dbReference type="ChEBI" id="CHEBI:15377"/>
        <dbReference type="ChEBI" id="CHEBI:22801"/>
        <dbReference type="ChEBI" id="CHEBI:52639"/>
        <dbReference type="EC" id="3.2.1.45"/>
    </reaction>
</comment>
<reference evidence="5" key="1">
    <citation type="journal article" date="2023" name="Insect Mol. Biol.">
        <title>Genome sequencing provides insights into the evolution of gene families encoding plant cell wall-degrading enzymes in longhorned beetles.</title>
        <authorList>
            <person name="Shin N.R."/>
            <person name="Okamura Y."/>
            <person name="Kirsch R."/>
            <person name="Pauchet Y."/>
        </authorList>
    </citation>
    <scope>NUCLEOTIDE SEQUENCE</scope>
    <source>
        <strain evidence="5">MMC_N1</strain>
    </source>
</reference>
<name>A0ABQ9J8A3_9CUCU</name>
<accession>A0ABQ9J8A3</accession>
<dbReference type="Pfam" id="PF02055">
    <property type="entry name" value="Glyco_hydro_30"/>
    <property type="match status" value="1"/>
</dbReference>
<keyword evidence="3" id="KW-0443">Lipid metabolism</keyword>
<dbReference type="EC" id="3.2.1.45" evidence="3"/>
<dbReference type="PANTHER" id="PTHR11069:SF23">
    <property type="entry name" value="LYSOSOMAL ACID GLUCOSYLCERAMIDASE"/>
    <property type="match status" value="1"/>
</dbReference>
<proteinExistence type="inferred from homology"/>
<keyword evidence="2 3" id="KW-0378">Hydrolase</keyword>
<evidence type="ECO:0000259" key="4">
    <source>
        <dbReference type="Pfam" id="PF02055"/>
    </source>
</evidence>
<protein>
    <recommendedName>
        <fullName evidence="3">Glucosylceramidase</fullName>
        <ecNumber evidence="3">3.2.1.45</ecNumber>
    </recommendedName>
</protein>
<keyword evidence="6" id="KW-1185">Reference proteome</keyword>
<dbReference type="Proteomes" id="UP001162164">
    <property type="component" value="Unassembled WGS sequence"/>
</dbReference>
<dbReference type="EMBL" id="JAPWTJ010001017">
    <property type="protein sequence ID" value="KAJ8974329.1"/>
    <property type="molecule type" value="Genomic_DNA"/>
</dbReference>
<organism evidence="5 6">
    <name type="scientific">Molorchus minor</name>
    <dbReference type="NCBI Taxonomy" id="1323400"/>
    <lineage>
        <taxon>Eukaryota</taxon>
        <taxon>Metazoa</taxon>
        <taxon>Ecdysozoa</taxon>
        <taxon>Arthropoda</taxon>
        <taxon>Hexapoda</taxon>
        <taxon>Insecta</taxon>
        <taxon>Pterygota</taxon>
        <taxon>Neoptera</taxon>
        <taxon>Endopterygota</taxon>
        <taxon>Coleoptera</taxon>
        <taxon>Polyphaga</taxon>
        <taxon>Cucujiformia</taxon>
        <taxon>Chrysomeloidea</taxon>
        <taxon>Cerambycidae</taxon>
        <taxon>Lamiinae</taxon>
        <taxon>Monochamini</taxon>
        <taxon>Molorchus</taxon>
    </lineage>
</organism>
<evidence type="ECO:0000313" key="6">
    <source>
        <dbReference type="Proteomes" id="UP001162164"/>
    </source>
</evidence>
<keyword evidence="3" id="KW-0746">Sphingolipid metabolism</keyword>
<keyword evidence="1" id="KW-0732">Signal</keyword>
<dbReference type="InterPro" id="IPR001139">
    <property type="entry name" value="Glyco_hydro_30"/>
</dbReference>
<dbReference type="InterPro" id="IPR033453">
    <property type="entry name" value="Glyco_hydro_30_TIM-barrel"/>
</dbReference>
<evidence type="ECO:0000256" key="1">
    <source>
        <dbReference type="ARBA" id="ARBA00022729"/>
    </source>
</evidence>
<comment type="similarity">
    <text evidence="3">Belongs to the glycosyl hydrolase 30 family.</text>
</comment>